<dbReference type="PRINTS" id="PR00069">
    <property type="entry name" value="ALDKETRDTASE"/>
</dbReference>
<sequence>MPEKQILNKGPAVIQWVSSKSGASPRRDYIPTRIRMGNGVELPFIGLGTSSVENSNEATEYSIRTALDLGYTHIDVTPGTHKIVGDVLKEYMDSGKLTRQDFFITTKLPCISHSRANVATALNSQLKYLQLDYVDLFLVQSPCGITIRQTAQGRNKFEPTNYSLPETWKGMEDVYNLKLTRAIGISNFNIDQITTVYCNANVVKPHNLQVEVHLHWPQKDLVVLCQSLNVSLTAYAPLGSPGLQQTIDQRGDTSPLDEPLVIYLAQKYKKSPAQILLKQLTQRNIVVIPRSVNAQHLRENLDSLNFTISDNDMEALANVRSRGRIYTYTSRYPYFLCLFNFFFNFRRNHPEYPFNENDDE</sequence>
<dbReference type="OrthoDB" id="416253at2759"/>
<dbReference type="eggNOG" id="KOG1577">
    <property type="taxonomic scope" value="Eukaryota"/>
</dbReference>
<feature type="domain" description="NADP-dependent oxidoreductase" evidence="2">
    <location>
        <begin position="45"/>
        <end position="318"/>
    </location>
</feature>
<dbReference type="InterPro" id="IPR020471">
    <property type="entry name" value="AKR"/>
</dbReference>
<accession>E3M2Q5</accession>
<dbReference type="InParanoid" id="E3M2Q5"/>
<dbReference type="Pfam" id="PF00248">
    <property type="entry name" value="Aldo_ket_red"/>
    <property type="match status" value="1"/>
</dbReference>
<dbReference type="PIRSF" id="PIRSF000097">
    <property type="entry name" value="AKR"/>
    <property type="match status" value="1"/>
</dbReference>
<dbReference type="HOGENOM" id="CLU_023205_0_0_1"/>
<dbReference type="OMA" id="AAHIHEN"/>
<gene>
    <name evidence="3" type="ORF">CRE_07284</name>
</gene>
<feature type="site" description="Lowers pKa of active site Tyr" evidence="1">
    <location>
        <position position="107"/>
    </location>
</feature>
<organism evidence="4">
    <name type="scientific">Caenorhabditis remanei</name>
    <name type="common">Caenorhabditis vulgaris</name>
    <dbReference type="NCBI Taxonomy" id="31234"/>
    <lineage>
        <taxon>Eukaryota</taxon>
        <taxon>Metazoa</taxon>
        <taxon>Ecdysozoa</taxon>
        <taxon>Nematoda</taxon>
        <taxon>Chromadorea</taxon>
        <taxon>Rhabditida</taxon>
        <taxon>Rhabditina</taxon>
        <taxon>Rhabditomorpha</taxon>
        <taxon>Rhabditoidea</taxon>
        <taxon>Rhabditidae</taxon>
        <taxon>Peloderinae</taxon>
        <taxon>Caenorhabditis</taxon>
    </lineage>
</organism>
<proteinExistence type="predicted"/>
<dbReference type="AlphaFoldDB" id="E3M2Q5"/>
<keyword evidence="4" id="KW-1185">Reference proteome</keyword>
<dbReference type="STRING" id="31234.E3M2Q5"/>
<dbReference type="Gene3D" id="3.20.20.100">
    <property type="entry name" value="NADP-dependent oxidoreductase domain"/>
    <property type="match status" value="1"/>
</dbReference>
<dbReference type="SUPFAM" id="SSF51430">
    <property type="entry name" value="NAD(P)-linked oxidoreductase"/>
    <property type="match status" value="1"/>
</dbReference>
<dbReference type="InterPro" id="IPR023210">
    <property type="entry name" value="NADP_OxRdtase_dom"/>
</dbReference>
<evidence type="ECO:0000313" key="3">
    <source>
        <dbReference type="EMBL" id="EFO89870.1"/>
    </source>
</evidence>
<name>E3M2Q5_CAERE</name>
<evidence type="ECO:0000256" key="1">
    <source>
        <dbReference type="PIRSR" id="PIRSR000097-3"/>
    </source>
</evidence>
<dbReference type="EMBL" id="DS268422">
    <property type="protein sequence ID" value="EFO89870.1"/>
    <property type="molecule type" value="Genomic_DNA"/>
</dbReference>
<reference evidence="3" key="1">
    <citation type="submission" date="2007-07" db="EMBL/GenBank/DDBJ databases">
        <title>PCAP assembly of the Caenorhabditis remanei genome.</title>
        <authorList>
            <consortium name="The Caenorhabditis remanei Sequencing Consortium"/>
            <person name="Wilson R.K."/>
        </authorList>
    </citation>
    <scope>NUCLEOTIDE SEQUENCE [LARGE SCALE GENOMIC DNA]</scope>
    <source>
        <strain evidence="3">PB4641</strain>
    </source>
</reference>
<dbReference type="PROSITE" id="PS00062">
    <property type="entry name" value="ALDOKETO_REDUCTASE_2"/>
    <property type="match status" value="1"/>
</dbReference>
<dbReference type="InterPro" id="IPR036812">
    <property type="entry name" value="NAD(P)_OxRdtase_dom_sf"/>
</dbReference>
<dbReference type="InterPro" id="IPR018170">
    <property type="entry name" value="Aldo/ket_reductase_CS"/>
</dbReference>
<evidence type="ECO:0000259" key="2">
    <source>
        <dbReference type="Pfam" id="PF00248"/>
    </source>
</evidence>
<dbReference type="PANTHER" id="PTHR11732">
    <property type="entry name" value="ALDO/KETO REDUCTASE"/>
    <property type="match status" value="1"/>
</dbReference>
<dbReference type="GO" id="GO:0016491">
    <property type="term" value="F:oxidoreductase activity"/>
    <property type="evidence" value="ECO:0007669"/>
    <property type="project" value="InterPro"/>
</dbReference>
<evidence type="ECO:0000313" key="4">
    <source>
        <dbReference type="Proteomes" id="UP000008281"/>
    </source>
</evidence>
<dbReference type="Proteomes" id="UP000008281">
    <property type="component" value="Unassembled WGS sequence"/>
</dbReference>
<protein>
    <recommendedName>
        <fullName evidence="2">NADP-dependent oxidoreductase domain-containing protein</fullName>
    </recommendedName>
</protein>